<name>A0A9X0CFI9_9CNID</name>
<gene>
    <name evidence="3" type="primary">RGL1_2</name>
    <name evidence="3" type="ORF">OS493_014891</name>
</gene>
<evidence type="ECO:0000313" key="4">
    <source>
        <dbReference type="Proteomes" id="UP001163046"/>
    </source>
</evidence>
<dbReference type="AlphaFoldDB" id="A0A9X0CFI9"/>
<evidence type="ECO:0000313" key="3">
    <source>
        <dbReference type="EMBL" id="KAJ7334567.1"/>
    </source>
</evidence>
<dbReference type="SUPFAM" id="SSF54236">
    <property type="entry name" value="Ubiquitin-like"/>
    <property type="match status" value="1"/>
</dbReference>
<accession>A0A9X0CFI9</accession>
<dbReference type="InterPro" id="IPR000159">
    <property type="entry name" value="RA_dom"/>
</dbReference>
<feature type="region of interest" description="Disordered" evidence="1">
    <location>
        <begin position="1"/>
        <end position="22"/>
    </location>
</feature>
<dbReference type="Gene3D" id="3.10.20.90">
    <property type="entry name" value="Phosphatidylinositol 3-kinase Catalytic Subunit, Chain A, domain 1"/>
    <property type="match status" value="1"/>
</dbReference>
<evidence type="ECO:0000259" key="2">
    <source>
        <dbReference type="Pfam" id="PF00788"/>
    </source>
</evidence>
<dbReference type="InterPro" id="IPR029071">
    <property type="entry name" value="Ubiquitin-like_domsf"/>
</dbReference>
<evidence type="ECO:0000256" key="1">
    <source>
        <dbReference type="SAM" id="MobiDB-lite"/>
    </source>
</evidence>
<organism evidence="3 4">
    <name type="scientific">Desmophyllum pertusum</name>
    <dbReference type="NCBI Taxonomy" id="174260"/>
    <lineage>
        <taxon>Eukaryota</taxon>
        <taxon>Metazoa</taxon>
        <taxon>Cnidaria</taxon>
        <taxon>Anthozoa</taxon>
        <taxon>Hexacorallia</taxon>
        <taxon>Scleractinia</taxon>
        <taxon>Caryophylliina</taxon>
        <taxon>Caryophylliidae</taxon>
        <taxon>Desmophyllum</taxon>
    </lineage>
</organism>
<protein>
    <submittedName>
        <fullName evidence="3">Ral guanine nucleotide dissociation stimulator-like 1</fullName>
    </submittedName>
</protein>
<keyword evidence="4" id="KW-1185">Reference proteome</keyword>
<dbReference type="GO" id="GO:0007165">
    <property type="term" value="P:signal transduction"/>
    <property type="evidence" value="ECO:0007669"/>
    <property type="project" value="InterPro"/>
</dbReference>
<proteinExistence type="predicted"/>
<feature type="domain" description="Ras-associating" evidence="2">
    <location>
        <begin position="28"/>
        <end position="87"/>
    </location>
</feature>
<comment type="caution">
    <text evidence="3">The sequence shown here is derived from an EMBL/GenBank/DDBJ whole genome shotgun (WGS) entry which is preliminary data.</text>
</comment>
<dbReference type="OrthoDB" id="9976881at2759"/>
<dbReference type="EMBL" id="MU827784">
    <property type="protein sequence ID" value="KAJ7334567.1"/>
    <property type="molecule type" value="Genomic_DNA"/>
</dbReference>
<dbReference type="Pfam" id="PF00788">
    <property type="entry name" value="RA"/>
    <property type="match status" value="1"/>
</dbReference>
<reference evidence="3" key="1">
    <citation type="submission" date="2023-01" db="EMBL/GenBank/DDBJ databases">
        <title>Genome assembly of the deep-sea coral Lophelia pertusa.</title>
        <authorList>
            <person name="Herrera S."/>
            <person name="Cordes E."/>
        </authorList>
    </citation>
    <scope>NUCLEOTIDE SEQUENCE</scope>
    <source>
        <strain evidence="3">USNM1676648</strain>
        <tissue evidence="3">Polyp</tissue>
    </source>
</reference>
<sequence>MSRRSLPLNLPKPPTPESPSSRSIHAGCIIRVSVEGLEDTMSGGVIYRGIWLSDNERTPTVIRTCLEKREMEGDPSEYALVQVLSNGASLLFQTMRMCTMP</sequence>
<dbReference type="Proteomes" id="UP001163046">
    <property type="component" value="Unassembled WGS sequence"/>
</dbReference>